<comment type="caution">
    <text evidence="2">The sequence shown here is derived from an EMBL/GenBank/DDBJ whole genome shotgun (WGS) entry which is preliminary data.</text>
</comment>
<dbReference type="EMBL" id="JASCZI010090660">
    <property type="protein sequence ID" value="MED6144315.1"/>
    <property type="molecule type" value="Genomic_DNA"/>
</dbReference>
<dbReference type="Proteomes" id="UP001341840">
    <property type="component" value="Unassembled WGS sequence"/>
</dbReference>
<sequence>MLSEKACHHFACVRGQVVASISPVPSESWPFPWRQGRVGVCLQLSFCVQLQDVGGSSSTSNNIEFSRGKDINEDVWMPSNHGASSPKFGPYVSQSRHAPPPEAPAFEDLFGTRMMQSPNIDDQQGGGGGDKQ</sequence>
<name>A0ABU6T6G9_9FABA</name>
<keyword evidence="3" id="KW-1185">Reference proteome</keyword>
<evidence type="ECO:0000256" key="1">
    <source>
        <dbReference type="SAM" id="MobiDB-lite"/>
    </source>
</evidence>
<organism evidence="2 3">
    <name type="scientific">Stylosanthes scabra</name>
    <dbReference type="NCBI Taxonomy" id="79078"/>
    <lineage>
        <taxon>Eukaryota</taxon>
        <taxon>Viridiplantae</taxon>
        <taxon>Streptophyta</taxon>
        <taxon>Embryophyta</taxon>
        <taxon>Tracheophyta</taxon>
        <taxon>Spermatophyta</taxon>
        <taxon>Magnoliopsida</taxon>
        <taxon>eudicotyledons</taxon>
        <taxon>Gunneridae</taxon>
        <taxon>Pentapetalae</taxon>
        <taxon>rosids</taxon>
        <taxon>fabids</taxon>
        <taxon>Fabales</taxon>
        <taxon>Fabaceae</taxon>
        <taxon>Papilionoideae</taxon>
        <taxon>50 kb inversion clade</taxon>
        <taxon>dalbergioids sensu lato</taxon>
        <taxon>Dalbergieae</taxon>
        <taxon>Pterocarpus clade</taxon>
        <taxon>Stylosanthes</taxon>
    </lineage>
</organism>
<reference evidence="2 3" key="1">
    <citation type="journal article" date="2023" name="Plants (Basel)">
        <title>Bridging the Gap: Combining Genomics and Transcriptomics Approaches to Understand Stylosanthes scabra, an Orphan Legume from the Brazilian Caatinga.</title>
        <authorList>
            <person name="Ferreira-Neto J.R.C."/>
            <person name="da Silva M.D."/>
            <person name="Binneck E."/>
            <person name="de Melo N.F."/>
            <person name="da Silva R.H."/>
            <person name="de Melo A.L.T.M."/>
            <person name="Pandolfi V."/>
            <person name="Bustamante F.O."/>
            <person name="Brasileiro-Vidal A.C."/>
            <person name="Benko-Iseppon A.M."/>
        </authorList>
    </citation>
    <scope>NUCLEOTIDE SEQUENCE [LARGE SCALE GENOMIC DNA]</scope>
    <source>
        <tissue evidence="2">Leaves</tissue>
    </source>
</reference>
<proteinExistence type="predicted"/>
<gene>
    <name evidence="2" type="ORF">PIB30_014662</name>
</gene>
<protein>
    <submittedName>
        <fullName evidence="2">Uncharacterized protein</fullName>
    </submittedName>
</protein>
<evidence type="ECO:0000313" key="2">
    <source>
        <dbReference type="EMBL" id="MED6144315.1"/>
    </source>
</evidence>
<feature type="region of interest" description="Disordered" evidence="1">
    <location>
        <begin position="73"/>
        <end position="132"/>
    </location>
</feature>
<evidence type="ECO:0000313" key="3">
    <source>
        <dbReference type="Proteomes" id="UP001341840"/>
    </source>
</evidence>
<accession>A0ABU6T6G9</accession>